<reference evidence="1 2" key="1">
    <citation type="submission" date="2018-10" db="EMBL/GenBank/DDBJ databases">
        <title>Genomic Encyclopedia of Archaeal and Bacterial Type Strains, Phase II (KMG-II): from individual species to whole genera.</title>
        <authorList>
            <person name="Goeker M."/>
        </authorList>
    </citation>
    <scope>NUCLEOTIDE SEQUENCE [LARGE SCALE GENOMIC DNA]</scope>
    <source>
        <strain evidence="1 2">DSM 25230</strain>
    </source>
</reference>
<dbReference type="RefSeq" id="WP_121063315.1">
    <property type="nucleotide sequence ID" value="NZ_RBIQ01000007.1"/>
</dbReference>
<evidence type="ECO:0000313" key="1">
    <source>
        <dbReference type="EMBL" id="RKR14258.1"/>
    </source>
</evidence>
<accession>A0A495EBJ8</accession>
<dbReference type="Pfam" id="PF19458">
    <property type="entry name" value="DUF5995"/>
    <property type="match status" value="1"/>
</dbReference>
<dbReference type="EMBL" id="RBIQ01000007">
    <property type="protein sequence ID" value="RKR14258.1"/>
    <property type="molecule type" value="Genomic_DNA"/>
</dbReference>
<dbReference type="InterPro" id="IPR046037">
    <property type="entry name" value="DUF5995"/>
</dbReference>
<dbReference type="Proteomes" id="UP000269412">
    <property type="component" value="Unassembled WGS sequence"/>
</dbReference>
<evidence type="ECO:0000313" key="2">
    <source>
        <dbReference type="Proteomes" id="UP000269412"/>
    </source>
</evidence>
<dbReference type="AlphaFoldDB" id="A0A495EBJ8"/>
<gene>
    <name evidence="1" type="ORF">CLV91_0333</name>
</gene>
<name>A0A495EBJ8_9FLAO</name>
<protein>
    <submittedName>
        <fullName evidence="1">Uncharacterized protein</fullName>
    </submittedName>
</protein>
<comment type="caution">
    <text evidence="1">The sequence shown here is derived from an EMBL/GenBank/DDBJ whole genome shotgun (WGS) entry which is preliminary data.</text>
</comment>
<organism evidence="1 2">
    <name type="scientific">Maribacter vaceletii</name>
    <dbReference type="NCBI Taxonomy" id="1206816"/>
    <lineage>
        <taxon>Bacteria</taxon>
        <taxon>Pseudomonadati</taxon>
        <taxon>Bacteroidota</taxon>
        <taxon>Flavobacteriia</taxon>
        <taxon>Flavobacteriales</taxon>
        <taxon>Flavobacteriaceae</taxon>
        <taxon>Maribacter</taxon>
    </lineage>
</organism>
<dbReference type="OrthoDB" id="583431at2"/>
<proteinExistence type="predicted"/>
<sequence length="251" mass="28503">MHKPSTISEVLVELDFIIDDAIANNDRLGLFAYVYRRTTAEVLKEVELGNFEDNDQLQRMDVAFANLYLEAYHNYKKGFPVSKCWEFSFQCRTEPLTILQHIMLGINAHINLDLGIATSQTMKGKDIGAIAKDFNAVNTVLFNITNELQKRLGRVSPLLFLLDVVGAKSDEQIIDFSMRKAREQSWISAMHLHSLDGVENKKAVQEIDQLVLSLSTIIKAPKAFLIRTGLKLISFFEEKNVGKIIQKLKED</sequence>
<keyword evidence="2" id="KW-1185">Reference proteome</keyword>